<feature type="short sequence motif" description="Q motif" evidence="7">
    <location>
        <begin position="239"/>
        <end position="267"/>
    </location>
</feature>
<dbReference type="PROSITE" id="PS51192">
    <property type="entry name" value="HELICASE_ATP_BIND_1"/>
    <property type="match status" value="1"/>
</dbReference>
<dbReference type="SUPFAM" id="SSF54791">
    <property type="entry name" value="Eukaryotic type KH-domain (KH-domain type I)"/>
    <property type="match status" value="1"/>
</dbReference>
<evidence type="ECO:0000313" key="12">
    <source>
        <dbReference type="Proteomes" id="UP000504615"/>
    </source>
</evidence>
<dbReference type="RefSeq" id="XP_011637060.1">
    <property type="nucleotide sequence ID" value="XM_011638758.1"/>
</dbReference>
<dbReference type="Gene3D" id="3.40.50.300">
    <property type="entry name" value="P-loop containing nucleotide triphosphate hydrolases"/>
    <property type="match status" value="1"/>
</dbReference>
<name>A0A6I9WDC9_9HYME</name>
<dbReference type="Proteomes" id="UP000504615">
    <property type="component" value="Unplaced"/>
</dbReference>
<dbReference type="GeneID" id="105427141"/>
<dbReference type="SUPFAM" id="SSF52540">
    <property type="entry name" value="P-loop containing nucleoside triphosphate hydrolases"/>
    <property type="match status" value="1"/>
</dbReference>
<sequence length="424" mass="48688">MSGWESNRTSVRRYDRGYDHRRENRRERDSQFYRRSNRSFGDNWNNDSNTQNYHDNSYRKNNENLDDANELVMYIDTNNIGRLIGRGGSKIKALQEESNAMINIDKQCAENGQTPVRLTGTDEARQRAKSLIEELFDNVQENTEIAQRMKPEEKKEEIDWRNFDWGKANEEYEERQKQKWATLPPIIKNFYKEDSDVANMSKTKVAYIRKSNNNIEVKHVFENEGGSDEEIKIPNPIETFEQAFQEYPDILKEIRKQGFEKPSPIQCQAWPILLNGQDLIGIAQTGTGKTLAFLLPALIHIDGQVTPREERTGPNVLVMAPTRELALQIEKEVGKYSYHGIKAVCVYGGGNRKAQINTVTKGVQIVIATPGRLNDLVQAGVLDVSAVTYLILDEADRMLDMGFEPQIRKTLLGVRPDRQTVMTR</sequence>
<keyword evidence="12" id="KW-1185">Reference proteome</keyword>
<dbReference type="InterPro" id="IPR011545">
    <property type="entry name" value="DEAD/DEAH_box_helicase_dom"/>
</dbReference>
<dbReference type="EC" id="3.6.4.13" evidence="1"/>
<evidence type="ECO:0000313" key="13">
    <source>
        <dbReference type="RefSeq" id="XP_011637060.1"/>
    </source>
</evidence>
<evidence type="ECO:0000256" key="5">
    <source>
        <dbReference type="ARBA" id="ARBA00022840"/>
    </source>
</evidence>
<dbReference type="InterPro" id="IPR004087">
    <property type="entry name" value="KH_dom"/>
</dbReference>
<proteinExistence type="inferred from homology"/>
<dbReference type="InterPro" id="IPR014001">
    <property type="entry name" value="Helicase_ATP-bd"/>
</dbReference>
<dbReference type="SMART" id="SM00487">
    <property type="entry name" value="DEXDc"/>
    <property type="match status" value="1"/>
</dbReference>
<dbReference type="CDD" id="cd00105">
    <property type="entry name" value="KH-I"/>
    <property type="match status" value="1"/>
</dbReference>
<evidence type="ECO:0000256" key="9">
    <source>
        <dbReference type="SAM" id="MobiDB-lite"/>
    </source>
</evidence>
<dbReference type="GO" id="GO:0005524">
    <property type="term" value="F:ATP binding"/>
    <property type="evidence" value="ECO:0007669"/>
    <property type="project" value="UniProtKB-KW"/>
</dbReference>
<evidence type="ECO:0000256" key="1">
    <source>
        <dbReference type="ARBA" id="ARBA00012552"/>
    </source>
</evidence>
<dbReference type="AlphaFoldDB" id="A0A6I9WDC9"/>
<dbReference type="PANTHER" id="PTHR47958">
    <property type="entry name" value="ATP-DEPENDENT RNA HELICASE DBP3"/>
    <property type="match status" value="1"/>
</dbReference>
<dbReference type="GO" id="GO:0010468">
    <property type="term" value="P:regulation of gene expression"/>
    <property type="evidence" value="ECO:0007669"/>
    <property type="project" value="UniProtKB-ARBA"/>
</dbReference>
<dbReference type="InterPro" id="IPR004088">
    <property type="entry name" value="KH_dom_type_1"/>
</dbReference>
<dbReference type="Pfam" id="PF00013">
    <property type="entry name" value="KH_1"/>
    <property type="match status" value="1"/>
</dbReference>
<dbReference type="GO" id="GO:0003724">
    <property type="term" value="F:RNA helicase activity"/>
    <property type="evidence" value="ECO:0007669"/>
    <property type="project" value="UniProtKB-EC"/>
</dbReference>
<dbReference type="InterPro" id="IPR027417">
    <property type="entry name" value="P-loop_NTPase"/>
</dbReference>
<dbReference type="SMART" id="SM00322">
    <property type="entry name" value="KH"/>
    <property type="match status" value="1"/>
</dbReference>
<dbReference type="PROSITE" id="PS00039">
    <property type="entry name" value="DEAD_ATP_HELICASE"/>
    <property type="match status" value="1"/>
</dbReference>
<evidence type="ECO:0000256" key="6">
    <source>
        <dbReference type="PROSITE-ProRule" id="PRU00117"/>
    </source>
</evidence>
<keyword evidence="6" id="KW-0694">RNA-binding</keyword>
<comment type="similarity">
    <text evidence="8">Belongs to the DEAD box helicase family.</text>
</comment>
<dbReference type="InterPro" id="IPR000629">
    <property type="entry name" value="RNA-helicase_DEAD-box_CS"/>
</dbReference>
<feature type="domain" description="DEAD-box RNA helicase Q" evidence="11">
    <location>
        <begin position="239"/>
        <end position="267"/>
    </location>
</feature>
<protein>
    <recommendedName>
        <fullName evidence="1">RNA helicase</fullName>
        <ecNumber evidence="1">3.6.4.13</ecNumber>
    </recommendedName>
</protein>
<keyword evidence="5 8" id="KW-0067">ATP-binding</keyword>
<feature type="region of interest" description="Disordered" evidence="9">
    <location>
        <begin position="21"/>
        <end position="56"/>
    </location>
</feature>
<evidence type="ECO:0000256" key="7">
    <source>
        <dbReference type="PROSITE-ProRule" id="PRU00552"/>
    </source>
</evidence>
<evidence type="ECO:0000256" key="2">
    <source>
        <dbReference type="ARBA" id="ARBA00022741"/>
    </source>
</evidence>
<dbReference type="Gene3D" id="3.30.1370.10">
    <property type="entry name" value="K Homology domain, type 1"/>
    <property type="match status" value="1"/>
</dbReference>
<evidence type="ECO:0000256" key="3">
    <source>
        <dbReference type="ARBA" id="ARBA00022801"/>
    </source>
</evidence>
<dbReference type="InterPro" id="IPR036612">
    <property type="entry name" value="KH_dom_type_1_sf"/>
</dbReference>
<dbReference type="InterPro" id="IPR014014">
    <property type="entry name" value="RNA_helicase_DEAD_Q_motif"/>
</dbReference>
<keyword evidence="3 8" id="KW-0378">Hydrolase</keyword>
<organism evidence="12 13">
    <name type="scientific">Pogonomyrmex barbatus</name>
    <name type="common">red harvester ant</name>
    <dbReference type="NCBI Taxonomy" id="144034"/>
    <lineage>
        <taxon>Eukaryota</taxon>
        <taxon>Metazoa</taxon>
        <taxon>Ecdysozoa</taxon>
        <taxon>Arthropoda</taxon>
        <taxon>Hexapoda</taxon>
        <taxon>Insecta</taxon>
        <taxon>Pterygota</taxon>
        <taxon>Neoptera</taxon>
        <taxon>Endopterygota</taxon>
        <taxon>Hymenoptera</taxon>
        <taxon>Apocrita</taxon>
        <taxon>Aculeata</taxon>
        <taxon>Formicoidea</taxon>
        <taxon>Formicidae</taxon>
        <taxon>Myrmicinae</taxon>
        <taxon>Pogonomyrmex</taxon>
    </lineage>
</organism>
<evidence type="ECO:0000256" key="4">
    <source>
        <dbReference type="ARBA" id="ARBA00022806"/>
    </source>
</evidence>
<accession>A0A6I9WDC9</accession>
<feature type="compositionally biased region" description="Polar residues" evidence="9">
    <location>
        <begin position="38"/>
        <end position="55"/>
    </location>
</feature>
<dbReference type="PROSITE" id="PS50084">
    <property type="entry name" value="KH_TYPE_1"/>
    <property type="match status" value="1"/>
</dbReference>
<evidence type="ECO:0000259" key="10">
    <source>
        <dbReference type="PROSITE" id="PS51192"/>
    </source>
</evidence>
<evidence type="ECO:0000259" key="11">
    <source>
        <dbReference type="PROSITE" id="PS51195"/>
    </source>
</evidence>
<dbReference type="KEGG" id="pbar:105427141"/>
<keyword evidence="2 8" id="KW-0547">Nucleotide-binding</keyword>
<evidence type="ECO:0000256" key="8">
    <source>
        <dbReference type="RuleBase" id="RU000492"/>
    </source>
</evidence>
<dbReference type="Pfam" id="PF00270">
    <property type="entry name" value="DEAD"/>
    <property type="match status" value="1"/>
</dbReference>
<keyword evidence="4 8" id="KW-0347">Helicase</keyword>
<feature type="compositionally biased region" description="Basic and acidic residues" evidence="9">
    <location>
        <begin position="21"/>
        <end position="32"/>
    </location>
</feature>
<reference evidence="13" key="1">
    <citation type="submission" date="2025-08" db="UniProtKB">
        <authorList>
            <consortium name="RefSeq"/>
        </authorList>
    </citation>
    <scope>IDENTIFICATION</scope>
</reference>
<dbReference type="GO" id="GO:0016787">
    <property type="term" value="F:hydrolase activity"/>
    <property type="evidence" value="ECO:0007669"/>
    <property type="project" value="UniProtKB-KW"/>
</dbReference>
<dbReference type="GO" id="GO:0003723">
    <property type="term" value="F:RNA binding"/>
    <property type="evidence" value="ECO:0007669"/>
    <property type="project" value="UniProtKB-UniRule"/>
</dbReference>
<gene>
    <name evidence="13" type="primary">LOC105427141</name>
</gene>
<dbReference type="PROSITE" id="PS51195">
    <property type="entry name" value="Q_MOTIF"/>
    <property type="match status" value="1"/>
</dbReference>
<dbReference type="OrthoDB" id="196131at2759"/>
<feature type="domain" description="Helicase ATP-binding" evidence="10">
    <location>
        <begin position="270"/>
        <end position="424"/>
    </location>
</feature>